<dbReference type="Proteomes" id="UP000324897">
    <property type="component" value="Unassembled WGS sequence"/>
</dbReference>
<evidence type="ECO:0000313" key="2">
    <source>
        <dbReference type="EMBL" id="TVU03583.1"/>
    </source>
</evidence>
<proteinExistence type="predicted"/>
<keyword evidence="3" id="KW-1185">Reference proteome</keyword>
<organism evidence="2 3">
    <name type="scientific">Eragrostis curvula</name>
    <name type="common">weeping love grass</name>
    <dbReference type="NCBI Taxonomy" id="38414"/>
    <lineage>
        <taxon>Eukaryota</taxon>
        <taxon>Viridiplantae</taxon>
        <taxon>Streptophyta</taxon>
        <taxon>Embryophyta</taxon>
        <taxon>Tracheophyta</taxon>
        <taxon>Spermatophyta</taxon>
        <taxon>Magnoliopsida</taxon>
        <taxon>Liliopsida</taxon>
        <taxon>Poales</taxon>
        <taxon>Poaceae</taxon>
        <taxon>PACMAD clade</taxon>
        <taxon>Chloridoideae</taxon>
        <taxon>Eragrostideae</taxon>
        <taxon>Eragrostidinae</taxon>
        <taxon>Eragrostis</taxon>
    </lineage>
</organism>
<reference evidence="2 3" key="1">
    <citation type="journal article" date="2019" name="Sci. Rep.">
        <title>A high-quality genome of Eragrostis curvula grass provides insights into Poaceae evolution and supports new strategies to enhance forage quality.</title>
        <authorList>
            <person name="Carballo J."/>
            <person name="Santos B.A.C.M."/>
            <person name="Zappacosta D."/>
            <person name="Garbus I."/>
            <person name="Selva J.P."/>
            <person name="Gallo C.A."/>
            <person name="Diaz A."/>
            <person name="Albertini E."/>
            <person name="Caccamo M."/>
            <person name="Echenique V."/>
        </authorList>
    </citation>
    <scope>NUCLEOTIDE SEQUENCE [LARGE SCALE GENOMIC DNA]</scope>
    <source>
        <strain evidence="3">cv. Victoria</strain>
        <tissue evidence="2">Leaf</tissue>
    </source>
</reference>
<dbReference type="AlphaFoldDB" id="A0A5J9SX64"/>
<evidence type="ECO:0000259" key="1">
    <source>
        <dbReference type="Pfam" id="PF07762"/>
    </source>
</evidence>
<sequence length="521" mass="58678">MGDEKSTDPFLRPPPHGEAETSWALLDLLAYTADRENSTSACGKMSNGKDVRVTFCTAPPPLVSYICVWCPDLEPADQLSVRSRIEAADSDLVLLSVSIRSVRGHCDCFLYKANGGKGTPSLRLVELPDDFPNTRYDIALVARSDVVSLRQQSEVAGKRFRLRPHGEGDAVERFGLRPHGEGDALERLGEGDAVERFRLRPHGEADSGFYVAALSHETDGVFKLWVFDSEGDQWTRKPVHVPCPFYHHTRKAINLGGGLVAFADPWQGIVVCDVLCRRPPRYMLLPPELVRNDRCDHPLLFRDIAVVEGRLTLIRLWNIGEPDTDRNCWSWEASTWSRKVTPLWEEDWRQDYVVQSGDVEVDMDAVDNVGLLPEVEDVDGVMKPCLEMRYTAHPTLSLSDSHVFHFMAKVGRLDKKALVLSIDLKKPRLLGLARFDAERMLGHPFSYAYMQSWIPRYFNPGVGETLKRSGKFHVTYPRKLHARSIVMGDEMYMPISGAVQEKHVTGSSKGAELKDNFMDVD</sequence>
<dbReference type="InterPro" id="IPR011676">
    <property type="entry name" value="DUF1618"/>
</dbReference>
<comment type="caution">
    <text evidence="2">The sequence shown here is derived from an EMBL/GenBank/DDBJ whole genome shotgun (WGS) entry which is preliminary data.</text>
</comment>
<dbReference type="EMBL" id="RWGY01000165">
    <property type="protein sequence ID" value="TVU03583.1"/>
    <property type="molecule type" value="Genomic_DNA"/>
</dbReference>
<dbReference type="Pfam" id="PF07762">
    <property type="entry name" value="DUF1618"/>
    <property type="match status" value="1"/>
</dbReference>
<evidence type="ECO:0000313" key="3">
    <source>
        <dbReference type="Proteomes" id="UP000324897"/>
    </source>
</evidence>
<gene>
    <name evidence="2" type="ORF">EJB05_50900</name>
</gene>
<dbReference type="Gramene" id="TVU03583">
    <property type="protein sequence ID" value="TVU03583"/>
    <property type="gene ID" value="EJB05_50900"/>
</dbReference>
<feature type="domain" description="DUF1618" evidence="1">
    <location>
        <begin position="264"/>
        <end position="403"/>
    </location>
</feature>
<protein>
    <recommendedName>
        <fullName evidence="1">DUF1618 domain-containing protein</fullName>
    </recommendedName>
</protein>
<dbReference type="PANTHER" id="PTHR33074:SF68">
    <property type="entry name" value="OS09G0557100 PROTEIN"/>
    <property type="match status" value="1"/>
</dbReference>
<dbReference type="PANTHER" id="PTHR33074">
    <property type="entry name" value="EXPRESSED PROTEIN-RELATED"/>
    <property type="match status" value="1"/>
</dbReference>
<name>A0A5J9SX64_9POAL</name>
<dbReference type="OrthoDB" id="689523at2759"/>
<accession>A0A5J9SX64</accession>